<keyword evidence="7" id="KW-1133">Transmembrane helix</keyword>
<dbReference type="SUPFAM" id="SSF51905">
    <property type="entry name" value="FAD/NAD(P)-binding domain"/>
    <property type="match status" value="1"/>
</dbReference>
<evidence type="ECO:0000256" key="1">
    <source>
        <dbReference type="ARBA" id="ARBA00001974"/>
    </source>
</evidence>
<dbReference type="Pfam" id="PF01494">
    <property type="entry name" value="FAD_binding_3"/>
    <property type="match status" value="1"/>
</dbReference>
<keyword evidence="7" id="KW-0812">Transmembrane</keyword>
<proteinExistence type="predicted"/>
<dbReference type="EMBL" id="JALLPB020000039">
    <property type="protein sequence ID" value="KAL3823352.1"/>
    <property type="molecule type" value="Genomic_DNA"/>
</dbReference>
<dbReference type="Proteomes" id="UP001530377">
    <property type="component" value="Unassembled WGS sequence"/>
</dbReference>
<feature type="domain" description="FAD-binding" evidence="9">
    <location>
        <begin position="297"/>
        <end position="491"/>
    </location>
</feature>
<dbReference type="PANTHER" id="PTHR46028">
    <property type="entry name" value="KYNURENINE 3-MONOOXYGENASE"/>
    <property type="match status" value="1"/>
</dbReference>
<keyword evidence="3" id="KW-0274">FAD</keyword>
<keyword evidence="2" id="KW-0285">Flavoprotein</keyword>
<evidence type="ECO:0000259" key="9">
    <source>
        <dbReference type="Pfam" id="PF01494"/>
    </source>
</evidence>
<keyword evidence="4" id="KW-0521">NADP</keyword>
<organism evidence="10 11">
    <name type="scientific">Cyclostephanos tholiformis</name>
    <dbReference type="NCBI Taxonomy" id="382380"/>
    <lineage>
        <taxon>Eukaryota</taxon>
        <taxon>Sar</taxon>
        <taxon>Stramenopiles</taxon>
        <taxon>Ochrophyta</taxon>
        <taxon>Bacillariophyta</taxon>
        <taxon>Coscinodiscophyceae</taxon>
        <taxon>Thalassiosirophycidae</taxon>
        <taxon>Stephanodiscales</taxon>
        <taxon>Stephanodiscaceae</taxon>
        <taxon>Cyclostephanos</taxon>
    </lineage>
</organism>
<keyword evidence="11" id="KW-1185">Reference proteome</keyword>
<dbReference type="InterPro" id="IPR036188">
    <property type="entry name" value="FAD/NAD-bd_sf"/>
</dbReference>
<name>A0ABD3SFN6_9STRA</name>
<sequence>MILPLLVPLLALSPARGLPLSPTNRRASVGALAPPSRTRSGRVARVVGDLSSRTPSTTYSSFSSSFSSSSSCAARSGVGAYSSDVEVIDGTTNGDDDAASPPPIPPILDAVVCGAGPAGLLCAIMLAGSFDYRVRVYERLPPPPSPDDASVWSDVARFYLIGLGERGQSALREFGVWDDVEACCTAVPGRMDWSPDAGPDGGVERIFVDRPVMTQVLPRDKLVGVLHRHILRNYRGRIDLEYQREVTPIDFDNDGGSSVLIGVSNCDSGFLRGTPSNVGMQSILDDSLCDVDGLELIRARLLIAADGAQRTIANEMVKADKEKRDSMSLLEKLRYGPPFHIKRYVDDNQRVYKTIPMKVPGKWRNDLNYSARSKDGRVFFDSLPADADGNQCAVLLIKREDTLAQENSDPKELRAVFDDVLPQFSALLDDNVIEEVARKPPSFLPSFRYAAPRLNQGDRTVVLGDAIHTVKPYFGLGANSALEDVQILKQSIQSTASIKEATHLFSKKRAKESKALVQISRKLDRPGLLGVFTFVLPLVIDSIFHKLAPQFFSPNTIAMLQKSEHTFCGLRRRKRFERVGQVVTLGSFVAILTIGARQLIRTMSRVSGRRNSTVTIALLSCLAVTAFAKKLAVFLVPGLAPSDVLNKASWRKENGLHEIESFKIDVDDVASNGAG</sequence>
<evidence type="ECO:0000256" key="7">
    <source>
        <dbReference type="SAM" id="Phobius"/>
    </source>
</evidence>
<dbReference type="AlphaFoldDB" id="A0ABD3SFN6"/>
<evidence type="ECO:0000256" key="2">
    <source>
        <dbReference type="ARBA" id="ARBA00022630"/>
    </source>
</evidence>
<protein>
    <recommendedName>
        <fullName evidence="9">FAD-binding domain-containing protein</fullName>
    </recommendedName>
</protein>
<feature type="signal peptide" evidence="8">
    <location>
        <begin position="1"/>
        <end position="17"/>
    </location>
</feature>
<evidence type="ECO:0000313" key="10">
    <source>
        <dbReference type="EMBL" id="KAL3823352.1"/>
    </source>
</evidence>
<feature type="transmembrane region" description="Helical" evidence="7">
    <location>
        <begin position="579"/>
        <end position="600"/>
    </location>
</feature>
<keyword evidence="6" id="KW-0503">Monooxygenase</keyword>
<evidence type="ECO:0000256" key="6">
    <source>
        <dbReference type="ARBA" id="ARBA00023033"/>
    </source>
</evidence>
<evidence type="ECO:0000256" key="8">
    <source>
        <dbReference type="SAM" id="SignalP"/>
    </source>
</evidence>
<evidence type="ECO:0000256" key="3">
    <source>
        <dbReference type="ARBA" id="ARBA00022827"/>
    </source>
</evidence>
<feature type="chain" id="PRO_5044866943" description="FAD-binding domain-containing protein" evidence="8">
    <location>
        <begin position="18"/>
        <end position="675"/>
    </location>
</feature>
<dbReference type="PRINTS" id="PR00420">
    <property type="entry name" value="RNGMNOXGNASE"/>
</dbReference>
<feature type="transmembrane region" description="Helical" evidence="7">
    <location>
        <begin position="612"/>
        <end position="628"/>
    </location>
</feature>
<dbReference type="InterPro" id="IPR002938">
    <property type="entry name" value="FAD-bd"/>
</dbReference>
<reference evidence="10 11" key="1">
    <citation type="submission" date="2024-10" db="EMBL/GenBank/DDBJ databases">
        <title>Updated reference genomes for cyclostephanoid diatoms.</title>
        <authorList>
            <person name="Roberts W.R."/>
            <person name="Alverson A.J."/>
        </authorList>
    </citation>
    <scope>NUCLEOTIDE SEQUENCE [LARGE SCALE GENOMIC DNA]</scope>
    <source>
        <strain evidence="10 11">AJA228-03</strain>
    </source>
</reference>
<comment type="caution">
    <text evidence="10">The sequence shown here is derived from an EMBL/GenBank/DDBJ whole genome shotgun (WGS) entry which is preliminary data.</text>
</comment>
<keyword evidence="5" id="KW-0560">Oxidoreductase</keyword>
<comment type="cofactor">
    <cofactor evidence="1">
        <name>FAD</name>
        <dbReference type="ChEBI" id="CHEBI:57692"/>
    </cofactor>
</comment>
<keyword evidence="8" id="KW-0732">Signal</keyword>
<evidence type="ECO:0000256" key="4">
    <source>
        <dbReference type="ARBA" id="ARBA00022857"/>
    </source>
</evidence>
<dbReference type="PANTHER" id="PTHR46028:SF2">
    <property type="entry name" value="KYNURENINE 3-MONOOXYGENASE"/>
    <property type="match status" value="1"/>
</dbReference>
<gene>
    <name evidence="10" type="ORF">ACHAXA_008847</name>
</gene>
<dbReference type="Gene3D" id="3.50.50.60">
    <property type="entry name" value="FAD/NAD(P)-binding domain"/>
    <property type="match status" value="1"/>
</dbReference>
<evidence type="ECO:0000256" key="5">
    <source>
        <dbReference type="ARBA" id="ARBA00023002"/>
    </source>
</evidence>
<accession>A0ABD3SFN6</accession>
<evidence type="ECO:0000313" key="11">
    <source>
        <dbReference type="Proteomes" id="UP001530377"/>
    </source>
</evidence>
<dbReference type="GO" id="GO:0004497">
    <property type="term" value="F:monooxygenase activity"/>
    <property type="evidence" value="ECO:0007669"/>
    <property type="project" value="UniProtKB-KW"/>
</dbReference>
<keyword evidence="7" id="KW-0472">Membrane</keyword>